<keyword evidence="6 10" id="KW-0732">Signal</keyword>
<feature type="signal peptide" evidence="10">
    <location>
        <begin position="1"/>
        <end position="38"/>
    </location>
</feature>
<accession>A0A0H3KTM3</accession>
<evidence type="ECO:0000256" key="5">
    <source>
        <dbReference type="ARBA" id="ARBA00022692"/>
    </source>
</evidence>
<dbReference type="PANTHER" id="PTHR30451:SF10">
    <property type="entry name" value="OUTER MEMBRANE USHER PROTEIN YFCU-RELATED"/>
    <property type="match status" value="1"/>
</dbReference>
<evidence type="ECO:0000256" key="1">
    <source>
        <dbReference type="ARBA" id="ARBA00004571"/>
    </source>
</evidence>
<reference evidence="14" key="1">
    <citation type="journal article" date="2012" name="Appl. Microbiol. Biotechnol.">
        <title>The complete genome sequence of Pantoea ananatis AJ13355, an organism with great biotechnological potential.</title>
        <authorList>
            <person name="Hara Y."/>
            <person name="Kadotani N."/>
            <person name="Izui H."/>
            <person name="Katashkina J.I."/>
            <person name="Kuvaeva T.M."/>
            <person name="Andreeva I.G."/>
            <person name="Golubeva L.I."/>
            <person name="Malko D.B."/>
            <person name="Makeev V.J."/>
            <person name="Mashko S.V."/>
            <person name="Kozlov Y.I."/>
        </authorList>
    </citation>
    <scope>NUCLEOTIDE SEQUENCE [LARGE SCALE GENOMIC DNA]</scope>
    <source>
        <strain evidence="14">AJ13355</strain>
    </source>
</reference>
<evidence type="ECO:0000256" key="8">
    <source>
        <dbReference type="ARBA" id="ARBA00023237"/>
    </source>
</evidence>
<dbReference type="OrthoDB" id="6554712at2"/>
<dbReference type="InterPro" id="IPR043142">
    <property type="entry name" value="PapC-like_C_sf"/>
</dbReference>
<dbReference type="InterPro" id="IPR018030">
    <property type="entry name" value="Fimbrial_membr_usher_CS"/>
</dbReference>
<feature type="domain" description="PapC-like C-terminal" evidence="11">
    <location>
        <begin position="767"/>
        <end position="822"/>
    </location>
</feature>
<dbReference type="EMBL" id="AP012032">
    <property type="protein sequence ID" value="BAK10491.1"/>
    <property type="molecule type" value="Genomic_DNA"/>
</dbReference>
<evidence type="ECO:0000313" key="13">
    <source>
        <dbReference type="EMBL" id="BAK10491.1"/>
    </source>
</evidence>
<keyword evidence="5 9" id="KW-0812">Transmembrane</keyword>
<evidence type="ECO:0000259" key="12">
    <source>
        <dbReference type="Pfam" id="PF13954"/>
    </source>
</evidence>
<dbReference type="InterPro" id="IPR025885">
    <property type="entry name" value="PapC_N"/>
</dbReference>
<evidence type="ECO:0000256" key="9">
    <source>
        <dbReference type="RuleBase" id="RU003884"/>
    </source>
</evidence>
<name>A0A0H3KTM3_PANAA</name>
<evidence type="ECO:0000256" key="7">
    <source>
        <dbReference type="ARBA" id="ARBA00023136"/>
    </source>
</evidence>
<dbReference type="InterPro" id="IPR037224">
    <property type="entry name" value="PapC_N_sf"/>
</dbReference>
<organism evidence="13 14">
    <name type="scientific">Pantoea ananatis (strain AJ13355)</name>
    <dbReference type="NCBI Taxonomy" id="932677"/>
    <lineage>
        <taxon>Bacteria</taxon>
        <taxon>Pseudomonadati</taxon>
        <taxon>Pseudomonadota</taxon>
        <taxon>Gammaproteobacteria</taxon>
        <taxon>Enterobacterales</taxon>
        <taxon>Erwiniaceae</taxon>
        <taxon>Pantoea</taxon>
    </lineage>
</organism>
<evidence type="ECO:0000256" key="3">
    <source>
        <dbReference type="ARBA" id="ARBA00022448"/>
    </source>
</evidence>
<keyword evidence="9" id="KW-1029">Fimbrium biogenesis</keyword>
<dbReference type="InterPro" id="IPR025949">
    <property type="entry name" value="PapC-like_C"/>
</dbReference>
<keyword evidence="3 9" id="KW-0813">Transport</keyword>
<proteinExistence type="inferred from homology"/>
<evidence type="ECO:0000259" key="11">
    <source>
        <dbReference type="Pfam" id="PF13953"/>
    </source>
</evidence>
<dbReference type="InterPro" id="IPR000015">
    <property type="entry name" value="Fimb_usher"/>
</dbReference>
<sequence>MLNIMKKQNYKNRSLKLSICPIALAVLSAFFLPGYVIAADDDIEFNIDVLDVKERGEVDIDRFSRVGYLMPGNYVFNVVVNKSEYPDEKIKYISPKDNPDDSLACLSPELVSRFGFKEYEFKKAGWWNNGQCLDVNSFPGMTVRPDLGSGVLQINIPQALMEYTSENWDPPSRWDDGIPGFILDYYLNARHSQSRTNADSQTLSGNGVAGLNMGPWRMRATWQGDYDRESGANGSTKKNIKWDRFYIFRAIKSLKSELMLGEAYLPSTLFDSFRFTGASLTSDDAQLAPNLRGYAPEVVGVAKTNAKVTVSQQGSVIYETTVASGPFRIQDLNNAVMGKLDVTIQEQDGTKRTFQVDTATIPYLTRPGSLRYKLALGKPSDYEHNTQNINFATGEVSWGISNGWSVYGGGLFSSDYLSMAIGMGRDLLAFGAISLDVTTAKAKLNESVTRKGNSYRLSYSKRFDDYDSQITFAGYRFSDRNYMTMSQFLSAKTASYSNPGNGKELYTITLAKQLRKLNAGIYLSYNHQTYWERSASDTWNLSLSSSFDIGRFKNVSVSLTGYRTQYDKTQDDGVYLSLSLPFGEGTLSYSGQTSRGTQSQSIGWRDNLGERGSYDIDVGTSTDGEHSISGYYDYTGSLAEITASAGLENNGYRSLGLSLEGGMTATAQGAALHRSSGADGTRLMVDAAGIAGVAISGGGENVKTNYFGKAVVTDVTSYYRSNINIDLDEIPDDVEATRSVVEDTLTKGAIGYRKFGILAGQKGMAVVKLKDGSVPPFGAMVRNEDKIQTGIIADDGKVWLSGMKTGGKMDVSWNGREKCTFTLPERLVEHTGNLLLPCIEK</sequence>
<evidence type="ECO:0000256" key="2">
    <source>
        <dbReference type="ARBA" id="ARBA00008064"/>
    </source>
</evidence>
<dbReference type="Gene3D" id="2.60.40.2610">
    <property type="entry name" value="Outer membrane usher protein FimD, plug domain"/>
    <property type="match status" value="1"/>
</dbReference>
<dbReference type="PROSITE" id="PS01151">
    <property type="entry name" value="FIMBRIAL_USHER"/>
    <property type="match status" value="1"/>
</dbReference>
<dbReference type="GO" id="GO:0009297">
    <property type="term" value="P:pilus assembly"/>
    <property type="evidence" value="ECO:0007669"/>
    <property type="project" value="InterPro"/>
</dbReference>
<dbReference type="Pfam" id="PF13954">
    <property type="entry name" value="PapC_N"/>
    <property type="match status" value="1"/>
</dbReference>
<dbReference type="GO" id="GO:0015473">
    <property type="term" value="F:fimbrial usher porin activity"/>
    <property type="evidence" value="ECO:0007669"/>
    <property type="project" value="InterPro"/>
</dbReference>
<feature type="chain" id="PRO_5002613818" evidence="10">
    <location>
        <begin position="39"/>
        <end position="841"/>
    </location>
</feature>
<feature type="domain" description="PapC N-terminal" evidence="12">
    <location>
        <begin position="44"/>
        <end position="189"/>
    </location>
</feature>
<dbReference type="NCBIfam" id="NF011812">
    <property type="entry name" value="PRK15284.1"/>
    <property type="match status" value="1"/>
</dbReference>
<dbReference type="Proteomes" id="UP000006690">
    <property type="component" value="Chromosome"/>
</dbReference>
<evidence type="ECO:0000313" key="14">
    <source>
        <dbReference type="Proteomes" id="UP000006690"/>
    </source>
</evidence>
<dbReference type="KEGG" id="paj:PAJ_0411"/>
<dbReference type="PATRIC" id="fig|932677.3.peg.472"/>
<comment type="similarity">
    <text evidence="2 9">Belongs to the fimbrial export usher family.</text>
</comment>
<dbReference type="eggNOG" id="COG3188">
    <property type="taxonomic scope" value="Bacteria"/>
</dbReference>
<keyword evidence="4" id="KW-1134">Transmembrane beta strand</keyword>
<dbReference type="Gene3D" id="3.10.20.410">
    <property type="match status" value="1"/>
</dbReference>
<evidence type="ECO:0000256" key="6">
    <source>
        <dbReference type="ARBA" id="ARBA00022729"/>
    </source>
</evidence>
<dbReference type="Gene3D" id="2.60.40.2070">
    <property type="match status" value="1"/>
</dbReference>
<evidence type="ECO:0000256" key="4">
    <source>
        <dbReference type="ARBA" id="ARBA00022452"/>
    </source>
</evidence>
<comment type="subcellular location">
    <subcellularLocation>
        <location evidence="1 9">Cell outer membrane</location>
        <topology evidence="1 9">Multi-pass membrane protein</topology>
    </subcellularLocation>
</comment>
<keyword evidence="8 9" id="KW-0998">Cell outer membrane</keyword>
<protein>
    <submittedName>
        <fullName evidence="13">Outer membrane usher protein</fullName>
    </submittedName>
</protein>
<dbReference type="AlphaFoldDB" id="A0A0H3KTM3"/>
<dbReference type="GO" id="GO:0009279">
    <property type="term" value="C:cell outer membrane"/>
    <property type="evidence" value="ECO:0007669"/>
    <property type="project" value="UniProtKB-SubCell"/>
</dbReference>
<dbReference type="InterPro" id="IPR042186">
    <property type="entry name" value="FimD_plug_dom"/>
</dbReference>
<dbReference type="Gene3D" id="2.60.40.3110">
    <property type="match status" value="1"/>
</dbReference>
<dbReference type="RefSeq" id="WP_014593140.1">
    <property type="nucleotide sequence ID" value="NC_017531.2"/>
</dbReference>
<dbReference type="Pfam" id="PF13953">
    <property type="entry name" value="PapC_C"/>
    <property type="match status" value="1"/>
</dbReference>
<dbReference type="SUPFAM" id="SSF141729">
    <property type="entry name" value="FimD N-terminal domain-like"/>
    <property type="match status" value="1"/>
</dbReference>
<dbReference type="PANTHER" id="PTHR30451">
    <property type="entry name" value="OUTER MEMBRANE USHER PROTEIN"/>
    <property type="match status" value="1"/>
</dbReference>
<evidence type="ECO:0000256" key="10">
    <source>
        <dbReference type="SAM" id="SignalP"/>
    </source>
</evidence>
<gene>
    <name evidence="13" type="ordered locus">PAJ_0411</name>
</gene>
<dbReference type="Pfam" id="PF00577">
    <property type="entry name" value="Usher"/>
    <property type="match status" value="1"/>
</dbReference>
<dbReference type="HOGENOM" id="CLU_009120_1_1_6"/>
<keyword evidence="7 9" id="KW-0472">Membrane</keyword>